<feature type="active site" evidence="3">
    <location>
        <position position="261"/>
    </location>
</feature>
<evidence type="ECO:0000256" key="2">
    <source>
        <dbReference type="ARBA" id="ARBA00023002"/>
    </source>
</evidence>
<dbReference type="OrthoDB" id="23766at2"/>
<dbReference type="InterPro" id="IPR016161">
    <property type="entry name" value="Ald_DH/histidinol_DH"/>
</dbReference>
<comment type="similarity">
    <text evidence="1 4">Belongs to the aldehyde dehydrogenase family.</text>
</comment>
<feature type="domain" description="Aldehyde dehydrogenase" evidence="5">
    <location>
        <begin position="29"/>
        <end position="498"/>
    </location>
</feature>
<dbReference type="RefSeq" id="WP_130840963.1">
    <property type="nucleotide sequence ID" value="NZ_SIJL01000004.1"/>
</dbReference>
<protein>
    <submittedName>
        <fullName evidence="6">Aldehyde dehydrogenase family protein</fullName>
    </submittedName>
</protein>
<evidence type="ECO:0000256" key="3">
    <source>
        <dbReference type="PROSITE-ProRule" id="PRU10007"/>
    </source>
</evidence>
<reference evidence="6 7" key="1">
    <citation type="submission" date="2019-02" db="EMBL/GenBank/DDBJ databases">
        <title>Thermus sp. a novel from hot spring.</title>
        <authorList>
            <person name="Zhao Z."/>
        </authorList>
    </citation>
    <scope>NUCLEOTIDE SEQUENCE [LARGE SCALE GENOMIC DNA]</scope>
    <source>
        <strain evidence="6 7">CFH 72773T</strain>
    </source>
</reference>
<dbReference type="AlphaFoldDB" id="A0A4Q9B6F2"/>
<keyword evidence="7" id="KW-1185">Reference proteome</keyword>
<dbReference type="InterPro" id="IPR016163">
    <property type="entry name" value="Ald_DH_C"/>
</dbReference>
<sequence length="535" mass="59496">MKAFPSKYGHALEFGHLIGGEEVHEGEVRERRNPADREDLVARFPEGTKETLRKAALKAREAFREWSQTPAPVRGQMLFNLAKILEREKPTLTRLMVREVGKTFKEAGGDVQEAIDTALFFASEGRRLYGQTVPSEMRDKELFTFRRPLGVVGMITAGNFPIAVPSWKLIPAVLTGNAVVWKPSDDSPTLSYIFVRLFEEAGLPPGVINVVFGGGKDSTGQWLVELMDEGLLNKFAFTGSTQVGRLIGEVAGRNLIRPTLELGGKNPLVVMRDADLDLAVEGAWWSAFATGGQRCTSAGNIIVDAPIYEEFKRRFLERTEATVVGNPLLHPEVTYGPFINDRLFQRWREHYVWGEEDGATLLFGQGRITRENPYPRFLGDPEAGLFGWPTVWEARPGMRQFEEEIFGPTVNLVKVDGIEEALEVANSTPYGLSSAIYTHHRHWAYRFKVGIRAGMTSVNNTTVGAEAHLPFGGVKASGNGARESGIWVLEEYTYWQAVNEEYSGRLQLAQMDTGYASPKPAAPWAEVLGFDTPSR</sequence>
<dbReference type="Gene3D" id="3.40.605.10">
    <property type="entry name" value="Aldehyde Dehydrogenase, Chain A, domain 1"/>
    <property type="match status" value="1"/>
</dbReference>
<dbReference type="Proteomes" id="UP000292858">
    <property type="component" value="Unassembled WGS sequence"/>
</dbReference>
<dbReference type="FunFam" id="3.40.605.10:FF:000007">
    <property type="entry name" value="NAD/NADP-dependent betaine aldehyde dehydrogenase"/>
    <property type="match status" value="1"/>
</dbReference>
<dbReference type="InterPro" id="IPR029510">
    <property type="entry name" value="Ald_DH_CS_GLU"/>
</dbReference>
<evidence type="ECO:0000256" key="4">
    <source>
        <dbReference type="RuleBase" id="RU003345"/>
    </source>
</evidence>
<name>A0A4Q9B6F2_9DEIN</name>
<dbReference type="EMBL" id="SIJL01000004">
    <property type="protein sequence ID" value="TBH21000.1"/>
    <property type="molecule type" value="Genomic_DNA"/>
</dbReference>
<proteinExistence type="inferred from homology"/>
<evidence type="ECO:0000259" key="5">
    <source>
        <dbReference type="Pfam" id="PF00171"/>
    </source>
</evidence>
<evidence type="ECO:0000313" key="6">
    <source>
        <dbReference type="EMBL" id="TBH21000.1"/>
    </source>
</evidence>
<evidence type="ECO:0000313" key="7">
    <source>
        <dbReference type="Proteomes" id="UP000292858"/>
    </source>
</evidence>
<dbReference type="InterPro" id="IPR016162">
    <property type="entry name" value="Ald_DH_N"/>
</dbReference>
<dbReference type="GO" id="GO:0016620">
    <property type="term" value="F:oxidoreductase activity, acting on the aldehyde or oxo group of donors, NAD or NADP as acceptor"/>
    <property type="evidence" value="ECO:0007669"/>
    <property type="project" value="InterPro"/>
</dbReference>
<dbReference type="PANTHER" id="PTHR11699">
    <property type="entry name" value="ALDEHYDE DEHYDROGENASE-RELATED"/>
    <property type="match status" value="1"/>
</dbReference>
<dbReference type="PROSITE" id="PS00687">
    <property type="entry name" value="ALDEHYDE_DEHYDR_GLU"/>
    <property type="match status" value="1"/>
</dbReference>
<accession>A0A4Q9B6F2</accession>
<dbReference type="SUPFAM" id="SSF53720">
    <property type="entry name" value="ALDH-like"/>
    <property type="match status" value="1"/>
</dbReference>
<gene>
    <name evidence="6" type="ORF">ETP66_04280</name>
</gene>
<evidence type="ECO:0000256" key="1">
    <source>
        <dbReference type="ARBA" id="ARBA00009986"/>
    </source>
</evidence>
<keyword evidence="2 4" id="KW-0560">Oxidoreductase</keyword>
<dbReference type="Gene3D" id="3.40.309.10">
    <property type="entry name" value="Aldehyde Dehydrogenase, Chain A, domain 2"/>
    <property type="match status" value="1"/>
</dbReference>
<dbReference type="InterPro" id="IPR015590">
    <property type="entry name" value="Aldehyde_DH_dom"/>
</dbReference>
<comment type="caution">
    <text evidence="6">The sequence shown here is derived from an EMBL/GenBank/DDBJ whole genome shotgun (WGS) entry which is preliminary data.</text>
</comment>
<dbReference type="Pfam" id="PF00171">
    <property type="entry name" value="Aldedh"/>
    <property type="match status" value="1"/>
</dbReference>
<organism evidence="6 7">
    <name type="scientific">Thermus thermamylovorans</name>
    <dbReference type="NCBI Taxonomy" id="2509362"/>
    <lineage>
        <taxon>Bacteria</taxon>
        <taxon>Thermotogati</taxon>
        <taxon>Deinococcota</taxon>
        <taxon>Deinococci</taxon>
        <taxon>Thermales</taxon>
        <taxon>Thermaceae</taxon>
        <taxon>Thermus</taxon>
    </lineage>
</organism>